<feature type="transmembrane region" description="Helical" evidence="1">
    <location>
        <begin position="206"/>
        <end position="227"/>
    </location>
</feature>
<dbReference type="VEuPathDB" id="FungiDB:HGUI_00113"/>
<keyword evidence="1" id="KW-0472">Membrane</keyword>
<dbReference type="EMBL" id="FQNF01000002">
    <property type="protein sequence ID" value="SGZ37913.1"/>
    <property type="molecule type" value="Genomic_DNA"/>
</dbReference>
<keyword evidence="1" id="KW-1133">Transmembrane helix</keyword>
<sequence length="424" mass="47314">MSSSSMTEQLVPDYFNSTFNPSDIILTYESAFSLETTISFGQLQQWVESKLKYAIIYGTRIGAAGVALLILLIVTKNKKSPIFVINIFSLLFIILHSGVYLRYLKSNYSSITYSFTYFEQIVKRSDIYTSGAANMLEVFLVFFVELSLVFQVYTIFKSTSNKRLGQIWITLSSGIGLATVALYFASAIKTMRAVYSNSAYTGDTKIYNAAIICLASSINFMTLLLVYKLAHAIKSRRFLGLKQFDSFHILLIMSSQSLIIPSILYILAYGLPASDGTQSLQAIATLIVVLSLPLSSMWAGASNSHTVINTMNPNFTNASQYDQQSFYSQGLSSAIHSRKNNNSRKVGFEQFDDVMIDKDLAEYDQEYFNQPIETPVDVVNNPALDSAVPTEDQKDEFIHLTTGQDDDSTSDQILHTTTISKNKN</sequence>
<dbReference type="PANTHER" id="PTHR28009">
    <property type="entry name" value="PHEROMONE ALPHA FACTOR RECEPTOR"/>
    <property type="match status" value="1"/>
</dbReference>
<dbReference type="Proteomes" id="UP000183365">
    <property type="component" value="Unassembled WGS sequence"/>
</dbReference>
<organism evidence="2 3">
    <name type="scientific">Hanseniaspora guilliermondii</name>
    <dbReference type="NCBI Taxonomy" id="56406"/>
    <lineage>
        <taxon>Eukaryota</taxon>
        <taxon>Fungi</taxon>
        <taxon>Dikarya</taxon>
        <taxon>Ascomycota</taxon>
        <taxon>Saccharomycotina</taxon>
        <taxon>Saccharomycetes</taxon>
        <taxon>Saccharomycodales</taxon>
        <taxon>Saccharomycodaceae</taxon>
        <taxon>Hanseniaspora</taxon>
    </lineage>
</organism>
<dbReference type="InterPro" id="IPR000366">
    <property type="entry name" value="GPCR_STE2"/>
</dbReference>
<feature type="transmembrane region" description="Helical" evidence="1">
    <location>
        <begin position="247"/>
        <end position="268"/>
    </location>
</feature>
<protein>
    <submittedName>
        <fullName evidence="2">Related to Pheromone alpha factor receptor</fullName>
    </submittedName>
</protein>
<evidence type="ECO:0000256" key="1">
    <source>
        <dbReference type="SAM" id="Phobius"/>
    </source>
</evidence>
<feature type="transmembrane region" description="Helical" evidence="1">
    <location>
        <begin position="138"/>
        <end position="156"/>
    </location>
</feature>
<feature type="transmembrane region" description="Helical" evidence="1">
    <location>
        <begin position="168"/>
        <end position="186"/>
    </location>
</feature>
<dbReference type="GO" id="GO:0004934">
    <property type="term" value="F:mating-type alpha-factor pheromone receptor activity"/>
    <property type="evidence" value="ECO:0007669"/>
    <property type="project" value="EnsemblFungi"/>
</dbReference>
<dbReference type="Gene3D" id="1.10.287.920">
    <property type="entry name" value="Pheromone alpha factor receptor"/>
    <property type="match status" value="1"/>
</dbReference>
<reference evidence="3" key="1">
    <citation type="submission" date="2016-11" db="EMBL/GenBank/DDBJ databases">
        <authorList>
            <person name="Guldener U."/>
        </authorList>
    </citation>
    <scope>NUCLEOTIDE SEQUENCE [LARGE SCALE GENOMIC DNA]</scope>
</reference>
<gene>
    <name evidence="2" type="ORF">HGUI_00113</name>
</gene>
<dbReference type="InterPro" id="IPR027458">
    <property type="entry name" value="STE2_TM1-TM2_sf"/>
</dbReference>
<keyword evidence="1" id="KW-0812">Transmembrane</keyword>
<feature type="transmembrane region" description="Helical" evidence="1">
    <location>
        <begin position="280"/>
        <end position="301"/>
    </location>
</feature>
<dbReference type="OrthoDB" id="5402633at2759"/>
<dbReference type="GO" id="GO:0000750">
    <property type="term" value="P:pheromone-dependent signal transduction involved in conjugation with cellular fusion"/>
    <property type="evidence" value="ECO:0007669"/>
    <property type="project" value="EnsemblFungi"/>
</dbReference>
<dbReference type="CDD" id="cd14939">
    <property type="entry name" value="7tmD_STE2"/>
    <property type="match status" value="1"/>
</dbReference>
<dbReference type="GO" id="GO:0038038">
    <property type="term" value="C:G protein-coupled receptor homodimeric complex"/>
    <property type="evidence" value="ECO:0007669"/>
    <property type="project" value="TreeGrafter"/>
</dbReference>
<name>A0A1L0CHZ0_9ASCO</name>
<dbReference type="GO" id="GO:0000755">
    <property type="term" value="P:cytogamy"/>
    <property type="evidence" value="ECO:0007669"/>
    <property type="project" value="EnsemblFungi"/>
</dbReference>
<dbReference type="PRINTS" id="PR00250">
    <property type="entry name" value="GPCRSTE2"/>
</dbReference>
<feature type="transmembrane region" description="Helical" evidence="1">
    <location>
        <begin position="82"/>
        <end position="103"/>
    </location>
</feature>
<evidence type="ECO:0000313" key="2">
    <source>
        <dbReference type="EMBL" id="SGZ37913.1"/>
    </source>
</evidence>
<proteinExistence type="predicted"/>
<keyword evidence="3" id="KW-1185">Reference proteome</keyword>
<evidence type="ECO:0000313" key="3">
    <source>
        <dbReference type="Proteomes" id="UP000183365"/>
    </source>
</evidence>
<dbReference type="Pfam" id="PF02116">
    <property type="entry name" value="STE2"/>
    <property type="match status" value="1"/>
</dbReference>
<feature type="transmembrane region" description="Helical" evidence="1">
    <location>
        <begin position="54"/>
        <end position="75"/>
    </location>
</feature>
<accession>A0A1L0CHZ0</accession>
<dbReference type="AlphaFoldDB" id="A0A1L0CHZ0"/>
<keyword evidence="2" id="KW-0675">Receptor</keyword>
<dbReference type="PANTHER" id="PTHR28009:SF1">
    <property type="entry name" value="PHEROMONE ALPHA FACTOR RECEPTOR"/>
    <property type="match status" value="1"/>
</dbReference>